<dbReference type="InterPro" id="IPR036188">
    <property type="entry name" value="FAD/NAD-bd_sf"/>
</dbReference>
<dbReference type="PRINTS" id="PR00420">
    <property type="entry name" value="RNGMNOXGNASE"/>
</dbReference>
<dbReference type="InterPro" id="IPR051704">
    <property type="entry name" value="FAD_aromatic-hydroxylase"/>
</dbReference>
<dbReference type="PANTHER" id="PTHR46865">
    <property type="entry name" value="OXIDOREDUCTASE-RELATED"/>
    <property type="match status" value="1"/>
</dbReference>
<organism evidence="2 3">
    <name type="scientific">Planobispora longispora</name>
    <dbReference type="NCBI Taxonomy" id="28887"/>
    <lineage>
        <taxon>Bacteria</taxon>
        <taxon>Bacillati</taxon>
        <taxon>Actinomycetota</taxon>
        <taxon>Actinomycetes</taxon>
        <taxon>Streptosporangiales</taxon>
        <taxon>Streptosporangiaceae</taxon>
        <taxon>Planobispora</taxon>
    </lineage>
</organism>
<accession>A0A8J3RTI9</accession>
<dbReference type="InterPro" id="IPR002938">
    <property type="entry name" value="FAD-bd"/>
</dbReference>
<dbReference type="SUPFAM" id="SSF51905">
    <property type="entry name" value="FAD/NAD(P)-binding domain"/>
    <property type="match status" value="1"/>
</dbReference>
<dbReference type="EMBL" id="BOOH01000059">
    <property type="protein sequence ID" value="GIH80455.1"/>
    <property type="molecule type" value="Genomic_DNA"/>
</dbReference>
<feature type="domain" description="FAD-binding" evidence="1">
    <location>
        <begin position="265"/>
        <end position="333"/>
    </location>
</feature>
<feature type="domain" description="FAD-binding" evidence="1">
    <location>
        <begin position="2"/>
        <end position="158"/>
    </location>
</feature>
<sequence length="394" mass="42636">MDALISGGGIAGPALARWLCRTGCRVTVVERAPALRPGGQAVDFRGRAHLGVLERMGLLEEIRRRRTRIDGVTFVDAAGRPRAHMSAAFMSGELEIFRGDLSRILYEATRDDVEYVFDDSITSLAQTSERVRVTFERGASRGFDLVVGADGIRSAVRGLAFGPDGAGELRHLGLYGASFSVPARPGLRGRGLMFSVPGKCAGVYDYGDRTVGTLDFASPVLDVDHRDPAAQRRLLSGVFAGEGWHVPELLEAMERAPDFFFDSAAQLRLERYSAGRVVLLGDAAHGPGPGGMGTGLAVVGAYVLAGELAAARGDHRTAFARYERRMRPYAAACQKQAEGADRFLVPRKRSQIRMRDLSFRMLSHLSGKGIINRMTTKVADSIALEDYPLGLVRG</sequence>
<reference evidence="2 3" key="1">
    <citation type="submission" date="2021-01" db="EMBL/GenBank/DDBJ databases">
        <title>Whole genome shotgun sequence of Planobispora longispora NBRC 13918.</title>
        <authorList>
            <person name="Komaki H."/>
            <person name="Tamura T."/>
        </authorList>
    </citation>
    <scope>NUCLEOTIDE SEQUENCE [LARGE SCALE GENOMIC DNA]</scope>
    <source>
        <strain evidence="2 3">NBRC 13918</strain>
    </source>
</reference>
<protein>
    <submittedName>
        <fullName evidence="2">FAD-dependent oxidoreductase</fullName>
    </submittedName>
</protein>
<dbReference type="Gene3D" id="3.30.9.10">
    <property type="entry name" value="D-Amino Acid Oxidase, subunit A, domain 2"/>
    <property type="match status" value="1"/>
</dbReference>
<dbReference type="Pfam" id="PF01494">
    <property type="entry name" value="FAD_binding_3"/>
    <property type="match status" value="2"/>
</dbReference>
<evidence type="ECO:0000313" key="2">
    <source>
        <dbReference type="EMBL" id="GIH80455.1"/>
    </source>
</evidence>
<dbReference type="Gene3D" id="3.50.50.60">
    <property type="entry name" value="FAD/NAD(P)-binding domain"/>
    <property type="match status" value="1"/>
</dbReference>
<keyword evidence="3" id="KW-1185">Reference proteome</keyword>
<dbReference type="Proteomes" id="UP000616724">
    <property type="component" value="Unassembled WGS sequence"/>
</dbReference>
<dbReference type="PANTHER" id="PTHR46865:SF2">
    <property type="entry name" value="MONOOXYGENASE"/>
    <property type="match status" value="1"/>
</dbReference>
<dbReference type="RefSeq" id="WP_203894886.1">
    <property type="nucleotide sequence ID" value="NZ_BOOH01000059.1"/>
</dbReference>
<dbReference type="GO" id="GO:0071949">
    <property type="term" value="F:FAD binding"/>
    <property type="evidence" value="ECO:0007669"/>
    <property type="project" value="InterPro"/>
</dbReference>
<comment type="caution">
    <text evidence="2">The sequence shown here is derived from an EMBL/GenBank/DDBJ whole genome shotgun (WGS) entry which is preliminary data.</text>
</comment>
<proteinExistence type="predicted"/>
<gene>
    <name evidence="2" type="ORF">Plo01_68840</name>
</gene>
<name>A0A8J3RTI9_9ACTN</name>
<dbReference type="AlphaFoldDB" id="A0A8J3RTI9"/>
<evidence type="ECO:0000313" key="3">
    <source>
        <dbReference type="Proteomes" id="UP000616724"/>
    </source>
</evidence>
<evidence type="ECO:0000259" key="1">
    <source>
        <dbReference type="Pfam" id="PF01494"/>
    </source>
</evidence>